<name>A0A4U5MIH1_STECR</name>
<sequence>MSLNFNLLFSILKRTGNQTVYDVSISEDDLLTAAAVAVKEARSKLDVMIYVQECGSTLLSFKKRFGPIQFGFWNYIWTDSISEQDWNRIDRIKIMNEAVYLLPPKNKPTVMGLFVRDNLRCKHLYFCTNYKSKSQESMACSILQRCFKDIQIEYIKMEQVETVKEIPWDEFEKMKHTFLDKDGNFSIDLFGVPAG</sequence>
<keyword evidence="2" id="KW-1185">Reference proteome</keyword>
<organism evidence="1 2">
    <name type="scientific">Steinernema carpocapsae</name>
    <name type="common">Entomopathogenic nematode</name>
    <dbReference type="NCBI Taxonomy" id="34508"/>
    <lineage>
        <taxon>Eukaryota</taxon>
        <taxon>Metazoa</taxon>
        <taxon>Ecdysozoa</taxon>
        <taxon>Nematoda</taxon>
        <taxon>Chromadorea</taxon>
        <taxon>Rhabditida</taxon>
        <taxon>Tylenchina</taxon>
        <taxon>Panagrolaimomorpha</taxon>
        <taxon>Strongyloidoidea</taxon>
        <taxon>Steinernematidae</taxon>
        <taxon>Steinernema</taxon>
    </lineage>
</organism>
<reference evidence="1 2" key="2">
    <citation type="journal article" date="2019" name="G3 (Bethesda)">
        <title>Hybrid Assembly of the Genome of the Entomopathogenic Nematode Steinernema carpocapsae Identifies the X-Chromosome.</title>
        <authorList>
            <person name="Serra L."/>
            <person name="Macchietto M."/>
            <person name="Macias-Munoz A."/>
            <person name="McGill C.J."/>
            <person name="Rodriguez I.M."/>
            <person name="Rodriguez B."/>
            <person name="Murad R."/>
            <person name="Mortazavi A."/>
        </authorList>
    </citation>
    <scope>NUCLEOTIDE SEQUENCE [LARGE SCALE GENOMIC DNA]</scope>
    <source>
        <strain evidence="1 2">ALL</strain>
    </source>
</reference>
<proteinExistence type="predicted"/>
<comment type="caution">
    <text evidence="1">The sequence shown here is derived from an EMBL/GenBank/DDBJ whole genome shotgun (WGS) entry which is preliminary data.</text>
</comment>
<protein>
    <submittedName>
        <fullName evidence="1">Uncharacterized protein</fullName>
    </submittedName>
</protein>
<dbReference type="Proteomes" id="UP000298663">
    <property type="component" value="Unassembled WGS sequence"/>
</dbReference>
<gene>
    <name evidence="1" type="ORF">L596_030912</name>
</gene>
<accession>A0A4U5MIH1</accession>
<dbReference type="EMBL" id="AZBU02000008">
    <property type="protein sequence ID" value="TKR68663.1"/>
    <property type="molecule type" value="Genomic_DNA"/>
</dbReference>
<reference evidence="1 2" key="1">
    <citation type="journal article" date="2015" name="Genome Biol.">
        <title>Comparative genomics of Steinernema reveals deeply conserved gene regulatory networks.</title>
        <authorList>
            <person name="Dillman A.R."/>
            <person name="Macchietto M."/>
            <person name="Porter C.F."/>
            <person name="Rogers A."/>
            <person name="Williams B."/>
            <person name="Antoshechkin I."/>
            <person name="Lee M.M."/>
            <person name="Goodwin Z."/>
            <person name="Lu X."/>
            <person name="Lewis E.E."/>
            <person name="Goodrich-Blair H."/>
            <person name="Stock S.P."/>
            <person name="Adams B.J."/>
            <person name="Sternberg P.W."/>
            <person name="Mortazavi A."/>
        </authorList>
    </citation>
    <scope>NUCLEOTIDE SEQUENCE [LARGE SCALE GENOMIC DNA]</scope>
    <source>
        <strain evidence="1 2">ALL</strain>
    </source>
</reference>
<dbReference type="AlphaFoldDB" id="A0A4U5MIH1"/>
<evidence type="ECO:0000313" key="1">
    <source>
        <dbReference type="EMBL" id="TKR68663.1"/>
    </source>
</evidence>
<evidence type="ECO:0000313" key="2">
    <source>
        <dbReference type="Proteomes" id="UP000298663"/>
    </source>
</evidence>